<evidence type="ECO:0000256" key="1">
    <source>
        <dbReference type="ARBA" id="ARBA00022679"/>
    </source>
</evidence>
<sequence length="369" mass="42781">MKKRKLVLVFNDVERVHLVKDVFLVPYYLGKRLDMEVSIVYPPTETNVDLPSSHRGVKLIRLPKGRYPITASLWLMKYAKEIDILMQFHFRNRVTLTTFVYKFFNPKGVVYCKSDGLFCFEPFISIPKSPLLKFLYRNYMRSVNCISFELKDALYMAQTKSFMGLSLKDKAVYMPNGFDEEDFQQSGVRERAFSEKENLMITIGRLGTYQKDTEMLLDAVADIDLKDWKIMLVGSIEEKFKSKIEAFYQMHPEKRYSVVFTGPVYDRNLLYDLYSRSKVFLLTSRFESYAIVLGEARRFSNYLVSTPVGGMSDRIHDKGQGSFVEIENSESLTSVVEDIINGHLDISKVSNDNLSWDELVKAIRLPGFN</sequence>
<dbReference type="RefSeq" id="WP_130053572.1">
    <property type="nucleotide sequence ID" value="NZ_RCXK01000001.1"/>
</dbReference>
<dbReference type="Proteomes" id="UP000441162">
    <property type="component" value="Unassembled WGS sequence"/>
</dbReference>
<name>A0A4Q5I028_9BACT</name>
<accession>A0A4Q5I028</accession>
<evidence type="ECO:0000313" key="6">
    <source>
        <dbReference type="Proteomes" id="UP000481616"/>
    </source>
</evidence>
<gene>
    <name evidence="4" type="ORF">F2Y51_10815</name>
    <name evidence="3" type="ORF">F2Y58_01010</name>
</gene>
<dbReference type="EMBL" id="VVZA01000008">
    <property type="protein sequence ID" value="KAA5404971.1"/>
    <property type="molecule type" value="Genomic_DNA"/>
</dbReference>
<evidence type="ECO:0000313" key="3">
    <source>
        <dbReference type="EMBL" id="KAA5400785.1"/>
    </source>
</evidence>
<evidence type="ECO:0000259" key="2">
    <source>
        <dbReference type="Pfam" id="PF00534"/>
    </source>
</evidence>
<dbReference type="SUPFAM" id="SSF53756">
    <property type="entry name" value="UDP-Glycosyltransferase/glycogen phosphorylase"/>
    <property type="match status" value="1"/>
</dbReference>
<reference evidence="5 6" key="1">
    <citation type="journal article" date="2019" name="Nat. Med.">
        <title>A library of human gut bacterial isolates paired with longitudinal multiomics data enables mechanistic microbiome research.</title>
        <authorList>
            <person name="Poyet M."/>
            <person name="Groussin M."/>
            <person name="Gibbons S.M."/>
            <person name="Avila-Pacheco J."/>
            <person name="Jiang X."/>
            <person name="Kearney S.M."/>
            <person name="Perrotta A.R."/>
            <person name="Berdy B."/>
            <person name="Zhao S."/>
            <person name="Lieberman T.D."/>
            <person name="Swanson P.K."/>
            <person name="Smith M."/>
            <person name="Roesemann S."/>
            <person name="Alexander J.E."/>
            <person name="Rich S.A."/>
            <person name="Livny J."/>
            <person name="Vlamakis H."/>
            <person name="Clish C."/>
            <person name="Bullock K."/>
            <person name="Deik A."/>
            <person name="Scott J."/>
            <person name="Pierce K.A."/>
            <person name="Xavier R.J."/>
            <person name="Alm E.J."/>
        </authorList>
    </citation>
    <scope>NUCLEOTIDE SEQUENCE [LARGE SCALE GENOMIC DNA]</scope>
    <source>
        <strain evidence="3 6">BIOML-A1</strain>
        <strain evidence="4 5">BIOML-A4</strain>
    </source>
</reference>
<comment type="caution">
    <text evidence="4">The sequence shown here is derived from an EMBL/GenBank/DDBJ whole genome shotgun (WGS) entry which is preliminary data.</text>
</comment>
<organism evidence="4 5">
    <name type="scientific">Phocaeicola dorei</name>
    <dbReference type="NCBI Taxonomy" id="357276"/>
    <lineage>
        <taxon>Bacteria</taxon>
        <taxon>Pseudomonadati</taxon>
        <taxon>Bacteroidota</taxon>
        <taxon>Bacteroidia</taxon>
        <taxon>Bacteroidales</taxon>
        <taxon>Bacteroidaceae</taxon>
        <taxon>Phocaeicola</taxon>
    </lineage>
</organism>
<dbReference type="CDD" id="cd03801">
    <property type="entry name" value="GT4_PimA-like"/>
    <property type="match status" value="1"/>
</dbReference>
<dbReference type="AlphaFoldDB" id="A0A4Q5I028"/>
<dbReference type="Gene3D" id="3.40.50.2000">
    <property type="entry name" value="Glycogen Phosphorylase B"/>
    <property type="match status" value="2"/>
</dbReference>
<dbReference type="EMBL" id="VVYY01000001">
    <property type="protein sequence ID" value="KAA5400785.1"/>
    <property type="molecule type" value="Genomic_DNA"/>
</dbReference>
<proteinExistence type="predicted"/>
<dbReference type="Pfam" id="PF00534">
    <property type="entry name" value="Glycos_transf_1"/>
    <property type="match status" value="1"/>
</dbReference>
<protein>
    <submittedName>
        <fullName evidence="4">Glycosyltransferase family 4 protein</fullName>
    </submittedName>
</protein>
<dbReference type="Proteomes" id="UP000481616">
    <property type="component" value="Unassembled WGS sequence"/>
</dbReference>
<dbReference type="GO" id="GO:0016757">
    <property type="term" value="F:glycosyltransferase activity"/>
    <property type="evidence" value="ECO:0007669"/>
    <property type="project" value="InterPro"/>
</dbReference>
<feature type="domain" description="Glycosyl transferase family 1" evidence="2">
    <location>
        <begin position="191"/>
        <end position="341"/>
    </location>
</feature>
<dbReference type="GO" id="GO:0009103">
    <property type="term" value="P:lipopolysaccharide biosynthetic process"/>
    <property type="evidence" value="ECO:0007669"/>
    <property type="project" value="TreeGrafter"/>
</dbReference>
<dbReference type="InterPro" id="IPR001296">
    <property type="entry name" value="Glyco_trans_1"/>
</dbReference>
<evidence type="ECO:0000313" key="4">
    <source>
        <dbReference type="EMBL" id="KAA5404971.1"/>
    </source>
</evidence>
<dbReference type="PANTHER" id="PTHR46401:SF2">
    <property type="entry name" value="GLYCOSYLTRANSFERASE WBBK-RELATED"/>
    <property type="match status" value="1"/>
</dbReference>
<keyword evidence="1 4" id="KW-0808">Transferase</keyword>
<evidence type="ECO:0000313" key="5">
    <source>
        <dbReference type="Proteomes" id="UP000441162"/>
    </source>
</evidence>
<dbReference type="PANTHER" id="PTHR46401">
    <property type="entry name" value="GLYCOSYLTRANSFERASE WBBK-RELATED"/>
    <property type="match status" value="1"/>
</dbReference>